<evidence type="ECO:0000313" key="1">
    <source>
        <dbReference type="EMBL" id="KAA1119524.1"/>
    </source>
</evidence>
<protein>
    <submittedName>
        <fullName evidence="1">Uncharacterized protein</fullName>
    </submittedName>
</protein>
<keyword evidence="2" id="KW-1185">Reference proteome</keyword>
<sequence length="221" mass="25200">MSSKRTNALKVFAAIDDTLIAMMRGLIVGFKIRLSIASRSGQFRDKQIDTLRYHKMLRTKPKTTCLLFPNESDFITVLEVGAPKELPITSCIKPKSPQSQKQLKQPKEVMKRGARLMGSKAGLLPTLLEPSVLRTIVVKSIIQRNHQRHAKIELGLYLLLDAEPTSKSQSLKQLEPCSPAEDYWLDASETSISFNDSLPAHLYTPRRLPMIQLLKNWWRYR</sequence>
<gene>
    <name evidence="1" type="ORF">PGT21_027991</name>
</gene>
<accession>A0A5B0R3L5</accession>
<dbReference type="AlphaFoldDB" id="A0A5B0R3L5"/>
<reference evidence="1 2" key="1">
    <citation type="submission" date="2019-05" db="EMBL/GenBank/DDBJ databases">
        <title>Emergence of the Ug99 lineage of the wheat stem rust pathogen through somatic hybridization.</title>
        <authorList>
            <person name="Li F."/>
            <person name="Upadhyaya N.M."/>
            <person name="Sperschneider J."/>
            <person name="Matny O."/>
            <person name="Nguyen-Phuc H."/>
            <person name="Mago R."/>
            <person name="Raley C."/>
            <person name="Miller M.E."/>
            <person name="Silverstein K.A.T."/>
            <person name="Henningsen E."/>
            <person name="Hirsch C.D."/>
            <person name="Visser B."/>
            <person name="Pretorius Z.A."/>
            <person name="Steffenson B.J."/>
            <person name="Schwessinger B."/>
            <person name="Dodds P.N."/>
            <person name="Figueroa M."/>
        </authorList>
    </citation>
    <scope>NUCLEOTIDE SEQUENCE [LARGE SCALE GENOMIC DNA]</scope>
    <source>
        <strain evidence="1">21-0</strain>
    </source>
</reference>
<proteinExistence type="predicted"/>
<evidence type="ECO:0000313" key="2">
    <source>
        <dbReference type="Proteomes" id="UP000324748"/>
    </source>
</evidence>
<dbReference type="EMBL" id="VSWC01000001">
    <property type="protein sequence ID" value="KAA1119524.1"/>
    <property type="molecule type" value="Genomic_DNA"/>
</dbReference>
<comment type="caution">
    <text evidence="1">The sequence shown here is derived from an EMBL/GenBank/DDBJ whole genome shotgun (WGS) entry which is preliminary data.</text>
</comment>
<name>A0A5B0R3L5_PUCGR</name>
<organism evidence="1 2">
    <name type="scientific">Puccinia graminis f. sp. tritici</name>
    <dbReference type="NCBI Taxonomy" id="56615"/>
    <lineage>
        <taxon>Eukaryota</taxon>
        <taxon>Fungi</taxon>
        <taxon>Dikarya</taxon>
        <taxon>Basidiomycota</taxon>
        <taxon>Pucciniomycotina</taxon>
        <taxon>Pucciniomycetes</taxon>
        <taxon>Pucciniales</taxon>
        <taxon>Pucciniaceae</taxon>
        <taxon>Puccinia</taxon>
    </lineage>
</organism>
<dbReference type="Proteomes" id="UP000324748">
    <property type="component" value="Unassembled WGS sequence"/>
</dbReference>